<dbReference type="PANTHER" id="PTHR11895">
    <property type="entry name" value="TRANSAMIDASE"/>
    <property type="match status" value="1"/>
</dbReference>
<dbReference type="Proteomes" id="UP001596154">
    <property type="component" value="Unassembled WGS sequence"/>
</dbReference>
<reference evidence="4" key="1">
    <citation type="journal article" date="2019" name="Int. J. Syst. Evol. Microbiol.">
        <title>The Global Catalogue of Microorganisms (GCM) 10K type strain sequencing project: providing services to taxonomists for standard genome sequencing and annotation.</title>
        <authorList>
            <consortium name="The Broad Institute Genomics Platform"/>
            <consortium name="The Broad Institute Genome Sequencing Center for Infectious Disease"/>
            <person name="Wu L."/>
            <person name="Ma J."/>
        </authorList>
    </citation>
    <scope>NUCLEOTIDE SEQUENCE [LARGE SCALE GENOMIC DNA]</scope>
    <source>
        <strain evidence="4">CGMCC 4.7248</strain>
    </source>
</reference>
<evidence type="ECO:0000313" key="3">
    <source>
        <dbReference type="EMBL" id="MFC5635368.1"/>
    </source>
</evidence>
<dbReference type="InterPro" id="IPR036928">
    <property type="entry name" value="AS_sf"/>
</dbReference>
<dbReference type="RefSeq" id="WP_381021846.1">
    <property type="nucleotide sequence ID" value="NZ_JBHSNY010000005.1"/>
</dbReference>
<organism evidence="3 4">
    <name type="scientific">Streptomyces bullii</name>
    <dbReference type="NCBI Taxonomy" id="349910"/>
    <lineage>
        <taxon>Bacteria</taxon>
        <taxon>Bacillati</taxon>
        <taxon>Actinomycetota</taxon>
        <taxon>Actinomycetes</taxon>
        <taxon>Kitasatosporales</taxon>
        <taxon>Streptomycetaceae</taxon>
        <taxon>Streptomyces</taxon>
    </lineage>
</organism>
<dbReference type="Gene3D" id="3.90.1300.10">
    <property type="entry name" value="Amidase signature (AS) domain"/>
    <property type="match status" value="1"/>
</dbReference>
<protein>
    <submittedName>
        <fullName evidence="3">Amidase</fullName>
    </submittedName>
</protein>
<keyword evidence="4" id="KW-1185">Reference proteome</keyword>
<dbReference type="Pfam" id="PF01425">
    <property type="entry name" value="Amidase"/>
    <property type="match status" value="1"/>
</dbReference>
<gene>
    <name evidence="3" type="ORF">ACFPZJ_16540</name>
</gene>
<comment type="caution">
    <text evidence="3">The sequence shown here is derived from an EMBL/GenBank/DDBJ whole genome shotgun (WGS) entry which is preliminary data.</text>
</comment>
<dbReference type="InterPro" id="IPR000120">
    <property type="entry name" value="Amidase"/>
</dbReference>
<feature type="region of interest" description="Disordered" evidence="1">
    <location>
        <begin position="135"/>
        <end position="156"/>
    </location>
</feature>
<dbReference type="EMBL" id="JBHSNY010000005">
    <property type="protein sequence ID" value="MFC5635368.1"/>
    <property type="molecule type" value="Genomic_DNA"/>
</dbReference>
<evidence type="ECO:0000313" key="4">
    <source>
        <dbReference type="Proteomes" id="UP001596154"/>
    </source>
</evidence>
<accession>A0ABW0UP59</accession>
<name>A0ABW0UP59_9ACTN</name>
<dbReference type="SUPFAM" id="SSF75304">
    <property type="entry name" value="Amidase signature (AS) enzymes"/>
    <property type="match status" value="1"/>
</dbReference>
<dbReference type="PANTHER" id="PTHR11895:SF67">
    <property type="entry name" value="AMIDASE DOMAIN-CONTAINING PROTEIN"/>
    <property type="match status" value="1"/>
</dbReference>
<dbReference type="InterPro" id="IPR023631">
    <property type="entry name" value="Amidase_dom"/>
</dbReference>
<proteinExistence type="predicted"/>
<sequence>MGDLVQSTSLTHTAERLRAGASGVRENVTRTLERIAQVDRVVQAFVAEPGRTDRLVTAARDLARRDPGPDGHPPLYGVPVGVKDIVHVDGLPTRAGSTLPAEVLAGGQATVVDRLLRAGALIAGKTVTAEFAVAAPGPTRNPHQPDHTPGGSSSGSAAAVAAGLVPLAIGTQTIGSLIRPAAYCGVVGFKPSHGRIPTDGVLPVSPTYDTLGTFTATAADAALAASVLCDDWRPERATPGRPVLGIPDGPYLGCAEPEALAAFDRQVTALREAGYEVEKVPLFETFEQDAFALFVVNLYELARAHADWFARYEDRYDPRTADAIRQGHGARESDYADALREREVFRDRLARATAGYGIDLWIAPAATGPAPHGLDSAGDSVMSLPWSGAGLPCLTLPAGRSAAGLPLGLQCAGRPGEDERLLRWARDLESALPA</sequence>
<feature type="domain" description="Amidase" evidence="2">
    <location>
        <begin position="26"/>
        <end position="422"/>
    </location>
</feature>
<evidence type="ECO:0000259" key="2">
    <source>
        <dbReference type="Pfam" id="PF01425"/>
    </source>
</evidence>
<evidence type="ECO:0000256" key="1">
    <source>
        <dbReference type="SAM" id="MobiDB-lite"/>
    </source>
</evidence>